<dbReference type="GeneID" id="20802775"/>
<dbReference type="AlphaFoldDB" id="W4HC03"/>
<dbReference type="PANTHER" id="PTHR13890">
    <property type="entry name" value="RNA SPLICING PROTEIN MRS2, MITOCHONDRIAL"/>
    <property type="match status" value="1"/>
</dbReference>
<dbReference type="Gene3D" id="1.20.58.340">
    <property type="entry name" value="Magnesium transport protein CorA, transmembrane region"/>
    <property type="match status" value="1"/>
</dbReference>
<dbReference type="GO" id="GO:0015095">
    <property type="term" value="F:magnesium ion transmembrane transporter activity"/>
    <property type="evidence" value="ECO:0007669"/>
    <property type="project" value="TreeGrafter"/>
</dbReference>
<accession>W4HC03</accession>
<keyword evidence="5" id="KW-0809">Transit peptide</keyword>
<evidence type="ECO:0000256" key="5">
    <source>
        <dbReference type="ARBA" id="ARBA00022946"/>
    </source>
</evidence>
<feature type="compositionally biased region" description="Polar residues" evidence="9">
    <location>
        <begin position="478"/>
        <end position="488"/>
    </location>
</feature>
<keyword evidence="6" id="KW-1133">Transmembrane helix</keyword>
<gene>
    <name evidence="10" type="ORF">H257_00779</name>
</gene>
<keyword evidence="4" id="KW-0460">Magnesium</keyword>
<evidence type="ECO:0000256" key="6">
    <source>
        <dbReference type="ARBA" id="ARBA00022989"/>
    </source>
</evidence>
<sequence>MAKSRLVDTDMTKYGSCNTSEPPNWVFGQFGTPTKALIEHDFCTSHEHGLLLGLDALNSKRMVLKFDTSGKMEYVEMARSDVLKVVQDATRPDKDHRKAPSHRNASVAPTSHMTSGQRLRRRASFSQLPVNAEVQALHMRDLRNLDDNMDNATSITIRRQVILVHCGPLRCVVMRNALLMFVPTGADTLIQILRDKVAQCCAEDDDIAFEFRALEAIFYTLCKLLSGDCEKLVDKVSLALTRLSSASFASGELETLTILKNKVHEFESQILDTRRILMELLDNDQDMRLLYLSKLYHNPTIVADSMGLDVEEAEALVEAYLLVRGVDGVETVVEIDGWCGVCPVGHSRDAHQGGAASNAHGQHGKHCDAETRLGPQRPALDRHDLWHGDARDELGHVRVECVWHEPRVWLRNAAASVLGRLGRVHDRRGGPHLCGHSILQNQRCDLVITTARRRTTATPTARSGRAPRRRERPYETSPKVSTDHTSQPGCALDG</sequence>
<keyword evidence="7" id="KW-0406">Ion transport</keyword>
<evidence type="ECO:0000256" key="4">
    <source>
        <dbReference type="ARBA" id="ARBA00022842"/>
    </source>
</evidence>
<dbReference type="InterPro" id="IPR039204">
    <property type="entry name" value="MRS2-like"/>
</dbReference>
<keyword evidence="8" id="KW-0472">Membrane</keyword>
<dbReference type="EMBL" id="KI913114">
    <property type="protein sequence ID" value="ETV89535.1"/>
    <property type="molecule type" value="Genomic_DNA"/>
</dbReference>
<keyword evidence="3" id="KW-0812">Transmembrane</keyword>
<proteinExistence type="predicted"/>
<dbReference type="OrthoDB" id="10251508at2759"/>
<protein>
    <recommendedName>
        <fullName evidence="11">Magnesium transporter</fullName>
    </recommendedName>
</protein>
<dbReference type="RefSeq" id="XP_009821935.1">
    <property type="nucleotide sequence ID" value="XM_009823633.1"/>
</dbReference>
<feature type="region of interest" description="Disordered" evidence="9">
    <location>
        <begin position="451"/>
        <end position="494"/>
    </location>
</feature>
<feature type="compositionally biased region" description="Polar residues" evidence="9">
    <location>
        <begin position="103"/>
        <end position="117"/>
    </location>
</feature>
<keyword evidence="2" id="KW-0813">Transport</keyword>
<evidence type="ECO:0000256" key="8">
    <source>
        <dbReference type="ARBA" id="ARBA00023136"/>
    </source>
</evidence>
<feature type="region of interest" description="Disordered" evidence="9">
    <location>
        <begin position="353"/>
        <end position="374"/>
    </location>
</feature>
<evidence type="ECO:0000256" key="1">
    <source>
        <dbReference type="ARBA" id="ARBA00004141"/>
    </source>
</evidence>
<reference evidence="10" key="1">
    <citation type="submission" date="2013-12" db="EMBL/GenBank/DDBJ databases">
        <title>The Genome Sequence of Aphanomyces astaci APO3.</title>
        <authorList>
            <consortium name="The Broad Institute Genomics Platform"/>
            <person name="Russ C."/>
            <person name="Tyler B."/>
            <person name="van West P."/>
            <person name="Dieguez-Uribeondo J."/>
            <person name="Young S.K."/>
            <person name="Zeng Q."/>
            <person name="Gargeya S."/>
            <person name="Fitzgerald M."/>
            <person name="Abouelleil A."/>
            <person name="Alvarado L."/>
            <person name="Chapman S.B."/>
            <person name="Gainer-Dewar J."/>
            <person name="Goldberg J."/>
            <person name="Griggs A."/>
            <person name="Gujja S."/>
            <person name="Hansen M."/>
            <person name="Howarth C."/>
            <person name="Imamovic A."/>
            <person name="Ireland A."/>
            <person name="Larimer J."/>
            <person name="McCowan C."/>
            <person name="Murphy C."/>
            <person name="Pearson M."/>
            <person name="Poon T.W."/>
            <person name="Priest M."/>
            <person name="Roberts A."/>
            <person name="Saif S."/>
            <person name="Shea T."/>
            <person name="Sykes S."/>
            <person name="Wortman J."/>
            <person name="Nusbaum C."/>
            <person name="Birren B."/>
        </authorList>
    </citation>
    <scope>NUCLEOTIDE SEQUENCE [LARGE SCALE GENOMIC DNA]</scope>
    <source>
        <strain evidence="10">APO3</strain>
    </source>
</reference>
<dbReference type="VEuPathDB" id="FungiDB:H257_00779"/>
<organism evidence="10">
    <name type="scientific">Aphanomyces astaci</name>
    <name type="common">Crayfish plague agent</name>
    <dbReference type="NCBI Taxonomy" id="112090"/>
    <lineage>
        <taxon>Eukaryota</taxon>
        <taxon>Sar</taxon>
        <taxon>Stramenopiles</taxon>
        <taxon>Oomycota</taxon>
        <taxon>Saprolegniomycetes</taxon>
        <taxon>Saprolegniales</taxon>
        <taxon>Verrucalvaceae</taxon>
        <taxon>Aphanomyces</taxon>
    </lineage>
</organism>
<evidence type="ECO:0000256" key="7">
    <source>
        <dbReference type="ARBA" id="ARBA00023065"/>
    </source>
</evidence>
<name>W4HC03_APHAT</name>
<dbReference type="Gene3D" id="2.40.128.330">
    <property type="match status" value="1"/>
</dbReference>
<evidence type="ECO:0000256" key="2">
    <source>
        <dbReference type="ARBA" id="ARBA00022448"/>
    </source>
</evidence>
<dbReference type="GO" id="GO:0016020">
    <property type="term" value="C:membrane"/>
    <property type="evidence" value="ECO:0007669"/>
    <property type="project" value="UniProtKB-SubCell"/>
</dbReference>
<evidence type="ECO:0008006" key="11">
    <source>
        <dbReference type="Google" id="ProtNLM"/>
    </source>
</evidence>
<feature type="region of interest" description="Disordered" evidence="9">
    <location>
        <begin position="89"/>
        <end position="118"/>
    </location>
</feature>
<evidence type="ECO:0000313" key="10">
    <source>
        <dbReference type="EMBL" id="ETV89535.1"/>
    </source>
</evidence>
<dbReference type="Pfam" id="PF22099">
    <property type="entry name" value="MRS2-like"/>
    <property type="match status" value="1"/>
</dbReference>
<comment type="subcellular location">
    <subcellularLocation>
        <location evidence="1">Membrane</location>
        <topology evidence="1">Multi-pass membrane protein</topology>
    </subcellularLocation>
</comment>
<evidence type="ECO:0000256" key="3">
    <source>
        <dbReference type="ARBA" id="ARBA00022692"/>
    </source>
</evidence>
<evidence type="ECO:0000256" key="9">
    <source>
        <dbReference type="SAM" id="MobiDB-lite"/>
    </source>
</evidence>
<dbReference type="PANTHER" id="PTHR13890:SF0">
    <property type="entry name" value="MAGNESIUM TRANSPORTER MRS2 HOMOLOG, MITOCHONDRIAL"/>
    <property type="match status" value="1"/>
</dbReference>